<proteinExistence type="predicted"/>
<dbReference type="WBParaSite" id="nRc.2.0.1.t36666-RA">
    <property type="protein sequence ID" value="nRc.2.0.1.t36666-RA"/>
    <property type="gene ID" value="nRc.2.0.1.g36666"/>
</dbReference>
<evidence type="ECO:0000313" key="2">
    <source>
        <dbReference type="WBParaSite" id="nRc.2.0.1.t36666-RA"/>
    </source>
</evidence>
<protein>
    <submittedName>
        <fullName evidence="2">Uncharacterized protein</fullName>
    </submittedName>
</protein>
<organism evidence="1 2">
    <name type="scientific">Romanomermis culicivorax</name>
    <name type="common">Nematode worm</name>
    <dbReference type="NCBI Taxonomy" id="13658"/>
    <lineage>
        <taxon>Eukaryota</taxon>
        <taxon>Metazoa</taxon>
        <taxon>Ecdysozoa</taxon>
        <taxon>Nematoda</taxon>
        <taxon>Enoplea</taxon>
        <taxon>Dorylaimia</taxon>
        <taxon>Mermithida</taxon>
        <taxon>Mermithoidea</taxon>
        <taxon>Mermithidae</taxon>
        <taxon>Romanomermis</taxon>
    </lineage>
</organism>
<evidence type="ECO:0000313" key="1">
    <source>
        <dbReference type="Proteomes" id="UP000887565"/>
    </source>
</evidence>
<name>A0A915KF76_ROMCU</name>
<sequence length="228" mass="26424">RAFFLELLNTRLQSINLFEFGRVDFLVYVSASKYTVLDPACPTLFSRCKARRNMYSTFFDTKLIDKTKFDDQTATPGKSFTVDVNPEKGLYAQFLKKNCVDIDSAYLLHLKPKLDLHVPLISSARQQHDQTQLYKHFEYFNRQINLNMKNLADFLGNFFAGSEEILLNCEGDVSSRDNFLKRKCKSLNLDEEIQLFNRLRSWDGYEHCAFVHEAGKFVESSVLAVNDI</sequence>
<keyword evidence="1" id="KW-1185">Reference proteome</keyword>
<dbReference type="Proteomes" id="UP000887565">
    <property type="component" value="Unplaced"/>
</dbReference>
<accession>A0A915KF76</accession>
<dbReference type="AlphaFoldDB" id="A0A915KF76"/>
<reference evidence="2" key="1">
    <citation type="submission" date="2022-11" db="UniProtKB">
        <authorList>
            <consortium name="WormBaseParasite"/>
        </authorList>
    </citation>
    <scope>IDENTIFICATION</scope>
</reference>